<organism evidence="3 4">
    <name type="scientific">Glossina pallidipes</name>
    <name type="common">Tsetse fly</name>
    <dbReference type="NCBI Taxonomy" id="7398"/>
    <lineage>
        <taxon>Eukaryota</taxon>
        <taxon>Metazoa</taxon>
        <taxon>Ecdysozoa</taxon>
        <taxon>Arthropoda</taxon>
        <taxon>Hexapoda</taxon>
        <taxon>Insecta</taxon>
        <taxon>Pterygota</taxon>
        <taxon>Neoptera</taxon>
        <taxon>Endopterygota</taxon>
        <taxon>Diptera</taxon>
        <taxon>Brachycera</taxon>
        <taxon>Muscomorpha</taxon>
        <taxon>Hippoboscoidea</taxon>
        <taxon>Glossinidae</taxon>
        <taxon>Glossina</taxon>
    </lineage>
</organism>
<dbReference type="EnsemblMetazoa" id="GPAI001091-RA">
    <property type="protein sequence ID" value="GPAI001091-PA"/>
    <property type="gene ID" value="GPAI001091"/>
</dbReference>
<keyword evidence="1" id="KW-0812">Transmembrane</keyword>
<keyword evidence="2" id="KW-0732">Signal</keyword>
<name>A0A1A9Z1T1_GLOPL</name>
<keyword evidence="1" id="KW-1133">Transmembrane helix</keyword>
<evidence type="ECO:0000313" key="3">
    <source>
        <dbReference type="EnsemblMetazoa" id="GPAI001091-PA"/>
    </source>
</evidence>
<reference evidence="3" key="2">
    <citation type="submission" date="2020-05" db="UniProtKB">
        <authorList>
            <consortium name="EnsemblMetazoa"/>
        </authorList>
    </citation>
    <scope>IDENTIFICATION</scope>
    <source>
        <strain evidence="3">IAEA</strain>
    </source>
</reference>
<reference evidence="4" key="1">
    <citation type="submission" date="2014-03" db="EMBL/GenBank/DDBJ databases">
        <authorList>
            <person name="Aksoy S."/>
            <person name="Warren W."/>
            <person name="Wilson R.K."/>
        </authorList>
    </citation>
    <scope>NUCLEOTIDE SEQUENCE [LARGE SCALE GENOMIC DNA]</scope>
    <source>
        <strain evidence="4">IAEA</strain>
    </source>
</reference>
<feature type="transmembrane region" description="Helical" evidence="1">
    <location>
        <begin position="24"/>
        <end position="42"/>
    </location>
</feature>
<dbReference type="AlphaFoldDB" id="A0A1A9Z1T1"/>
<sequence length="159" mass="17627">MLHLLSEAMWLSHNLVLCAADSPLNLNFDVFVVAVVVVVHGLDVGANMQAIVVIVVVIYVIATGTIITIVHIGIRLYWGLRSITSQPIVRYTYQSINYIAIFVSRSLHSSTISMSNGYRVGRKINRSLDLAWYGVIHRTLDFCDCSCNDLSLFILGVVS</sequence>
<evidence type="ECO:0000256" key="2">
    <source>
        <dbReference type="SAM" id="SignalP"/>
    </source>
</evidence>
<feature type="transmembrane region" description="Helical" evidence="1">
    <location>
        <begin position="48"/>
        <end position="74"/>
    </location>
</feature>
<keyword evidence="4" id="KW-1185">Reference proteome</keyword>
<dbReference type="Proteomes" id="UP000092445">
    <property type="component" value="Unassembled WGS sequence"/>
</dbReference>
<feature type="chain" id="PRO_5008402499" evidence="2">
    <location>
        <begin position="21"/>
        <end position="159"/>
    </location>
</feature>
<evidence type="ECO:0000313" key="4">
    <source>
        <dbReference type="Proteomes" id="UP000092445"/>
    </source>
</evidence>
<evidence type="ECO:0000256" key="1">
    <source>
        <dbReference type="SAM" id="Phobius"/>
    </source>
</evidence>
<accession>A0A1A9Z1T1</accession>
<keyword evidence="1" id="KW-0472">Membrane</keyword>
<dbReference type="VEuPathDB" id="VectorBase:GPAI001091"/>
<feature type="signal peptide" evidence="2">
    <location>
        <begin position="1"/>
        <end position="20"/>
    </location>
</feature>
<protein>
    <submittedName>
        <fullName evidence="3">Uncharacterized protein</fullName>
    </submittedName>
</protein>
<proteinExistence type="predicted"/>